<dbReference type="AlphaFoldDB" id="A0AAV7EBT9"/>
<protein>
    <submittedName>
        <fullName evidence="1">Uncharacterized protein</fullName>
    </submittedName>
</protein>
<keyword evidence="2" id="KW-1185">Reference proteome</keyword>
<organism evidence="1 2">
    <name type="scientific">Aristolochia fimbriata</name>
    <name type="common">White veined hardy Dutchman's pipe vine</name>
    <dbReference type="NCBI Taxonomy" id="158543"/>
    <lineage>
        <taxon>Eukaryota</taxon>
        <taxon>Viridiplantae</taxon>
        <taxon>Streptophyta</taxon>
        <taxon>Embryophyta</taxon>
        <taxon>Tracheophyta</taxon>
        <taxon>Spermatophyta</taxon>
        <taxon>Magnoliopsida</taxon>
        <taxon>Magnoliidae</taxon>
        <taxon>Piperales</taxon>
        <taxon>Aristolochiaceae</taxon>
        <taxon>Aristolochia</taxon>
    </lineage>
</organism>
<comment type="caution">
    <text evidence="1">The sequence shown here is derived from an EMBL/GenBank/DDBJ whole genome shotgun (WGS) entry which is preliminary data.</text>
</comment>
<reference evidence="1 2" key="1">
    <citation type="submission" date="2021-07" db="EMBL/GenBank/DDBJ databases">
        <title>The Aristolochia fimbriata genome: insights into angiosperm evolution, floral development and chemical biosynthesis.</title>
        <authorList>
            <person name="Jiao Y."/>
        </authorList>
    </citation>
    <scope>NUCLEOTIDE SEQUENCE [LARGE SCALE GENOMIC DNA]</scope>
    <source>
        <strain evidence="1">IBCAS-2021</strain>
        <tissue evidence="1">Leaf</tissue>
    </source>
</reference>
<dbReference type="InterPro" id="IPR017411">
    <property type="entry name" value="Tom22_pln"/>
</dbReference>
<dbReference type="EMBL" id="JAINDJ010000005">
    <property type="protein sequence ID" value="KAG9446317.1"/>
    <property type="molecule type" value="Genomic_DNA"/>
</dbReference>
<dbReference type="CDD" id="cd22884">
    <property type="entry name" value="TOM22"/>
    <property type="match status" value="1"/>
</dbReference>
<accession>A0AAV7EBT9</accession>
<sequence>MAYSSRRPSLSLPGAKEGMLARVSNSPIVQSGTRAVSSAASVAKKLARSTGNAAWIAATTSTLSYRYYSRMEGHEQFLRW</sequence>
<dbReference type="PANTHER" id="PTHR46867:SF4">
    <property type="entry name" value="MITOCHONDRIAL IMPORT RECEPTOR SUBUNIT TOM9-2"/>
    <property type="match status" value="1"/>
</dbReference>
<proteinExistence type="predicted"/>
<evidence type="ECO:0000313" key="2">
    <source>
        <dbReference type="Proteomes" id="UP000825729"/>
    </source>
</evidence>
<dbReference type="PANTHER" id="PTHR46867">
    <property type="entry name" value="MITOCHONDRIAL IMPORT RECEPTOR SUBUNIT TOM9-2"/>
    <property type="match status" value="1"/>
</dbReference>
<dbReference type="Proteomes" id="UP000825729">
    <property type="component" value="Unassembled WGS sequence"/>
</dbReference>
<evidence type="ECO:0000313" key="1">
    <source>
        <dbReference type="EMBL" id="KAG9446317.1"/>
    </source>
</evidence>
<gene>
    <name evidence="1" type="ORF">H6P81_012445</name>
</gene>
<name>A0AAV7EBT9_ARIFI</name>